<feature type="region of interest" description="Disordered" evidence="1">
    <location>
        <begin position="73"/>
        <end position="105"/>
    </location>
</feature>
<dbReference type="PROSITE" id="PS51257">
    <property type="entry name" value="PROKAR_LIPOPROTEIN"/>
    <property type="match status" value="1"/>
</dbReference>
<dbReference type="RefSeq" id="WP_203774619.1">
    <property type="nucleotide sequence ID" value="NZ_BAAABO010000003.1"/>
</dbReference>
<accession>A0ABQ3YGA4</accession>
<evidence type="ECO:0000313" key="4">
    <source>
        <dbReference type="Proteomes" id="UP000609879"/>
    </source>
</evidence>
<dbReference type="Proteomes" id="UP000609879">
    <property type="component" value="Unassembled WGS sequence"/>
</dbReference>
<organism evidence="3 4">
    <name type="scientific">Paractinoplanes deccanensis</name>
    <dbReference type="NCBI Taxonomy" id="113561"/>
    <lineage>
        <taxon>Bacteria</taxon>
        <taxon>Bacillati</taxon>
        <taxon>Actinomycetota</taxon>
        <taxon>Actinomycetes</taxon>
        <taxon>Micromonosporales</taxon>
        <taxon>Micromonosporaceae</taxon>
        <taxon>Paractinoplanes</taxon>
    </lineage>
</organism>
<evidence type="ECO:0008006" key="5">
    <source>
        <dbReference type="Google" id="ProtNLM"/>
    </source>
</evidence>
<keyword evidence="2" id="KW-0732">Signal</keyword>
<feature type="compositionally biased region" description="Low complexity" evidence="1">
    <location>
        <begin position="73"/>
        <end position="90"/>
    </location>
</feature>
<protein>
    <recommendedName>
        <fullName evidence="5">Lipoprotein</fullName>
    </recommendedName>
</protein>
<proteinExistence type="predicted"/>
<feature type="chain" id="PRO_5047439010" description="Lipoprotein" evidence="2">
    <location>
        <begin position="21"/>
        <end position="195"/>
    </location>
</feature>
<keyword evidence="4" id="KW-1185">Reference proteome</keyword>
<gene>
    <name evidence="3" type="ORF">Ade02nite_76570</name>
</gene>
<name>A0ABQ3YGA4_9ACTN</name>
<sequence length="195" mass="19583">MSPRTRALPLIIVGSALLSACGSPPQPQPTSPTYATASAAPVPLDPSLLPPVTLPGTPTTPATTFPAYPTTYPTLAPTTLPTVPTTTAPTEKSPTPTPSHAPKCTTGPTAAEILALVKKQEGMGSLPLVVREGPLCASGWSFATLEDSSADEDPLMVVATGAGATLALVAAGSDVCISRVETSAPPGIRVLACGY</sequence>
<comment type="caution">
    <text evidence="3">The sequence shown here is derived from an EMBL/GenBank/DDBJ whole genome shotgun (WGS) entry which is preliminary data.</text>
</comment>
<reference evidence="3 4" key="1">
    <citation type="submission" date="2021-01" db="EMBL/GenBank/DDBJ databases">
        <title>Whole genome shotgun sequence of Actinoplanes deccanensis NBRC 13994.</title>
        <authorList>
            <person name="Komaki H."/>
            <person name="Tamura T."/>
        </authorList>
    </citation>
    <scope>NUCLEOTIDE SEQUENCE [LARGE SCALE GENOMIC DNA]</scope>
    <source>
        <strain evidence="3 4">NBRC 13994</strain>
    </source>
</reference>
<evidence type="ECO:0000256" key="2">
    <source>
        <dbReference type="SAM" id="SignalP"/>
    </source>
</evidence>
<dbReference type="EMBL" id="BOMI01000156">
    <property type="protein sequence ID" value="GID79016.1"/>
    <property type="molecule type" value="Genomic_DNA"/>
</dbReference>
<evidence type="ECO:0000313" key="3">
    <source>
        <dbReference type="EMBL" id="GID79016.1"/>
    </source>
</evidence>
<feature type="signal peptide" evidence="2">
    <location>
        <begin position="1"/>
        <end position="20"/>
    </location>
</feature>
<evidence type="ECO:0000256" key="1">
    <source>
        <dbReference type="SAM" id="MobiDB-lite"/>
    </source>
</evidence>